<protein>
    <recommendedName>
        <fullName evidence="3">Glycoside hydrolase subgroup catalytic core</fullName>
    </recommendedName>
</protein>
<dbReference type="InterPro" id="IPR017853">
    <property type="entry name" value="GH"/>
</dbReference>
<dbReference type="OrthoDB" id="2338662at2759"/>
<gene>
    <name evidence="1" type="ORF">VPNG_08784</name>
</gene>
<comment type="caution">
    <text evidence="1">The sequence shown here is derived from an EMBL/GenBank/DDBJ whole genome shotgun (WGS) entry which is preliminary data.</text>
</comment>
<dbReference type="EMBL" id="LKEB01000065">
    <property type="protein sequence ID" value="ROV97167.1"/>
    <property type="molecule type" value="Genomic_DNA"/>
</dbReference>
<sequence>MPGQPFPSSLVIIAVKSSDERVPKFTMCSRRRWDYLLGLLMVTSQTFAQFNNPPGVDIWCGKAYRATNSSFDPGGWFEEPSISRTLLLRLKAKPRMSIYLETDRTAALVVDVETSYQLGEPISESFITSPPQQLQVTVSADSVVLGSAEIDVGSTDNEVPLGLASLLPRLDVYNLTIQATLTNSTIYSTTTDFSYLPYPDSYGSIVRLDNLHGGIYAQRGRNSSWEQLFAYTYYVQWGLYWDANVSTLNDFASHGYNVIHIVPTSDLAETPFPWARVQPYLDRAAELGLFLQWDVIWEPTNLTKMVEQVTALRTHPSILSWYQSDEPDGKSNPVNSTGIAYKLIKQLDPYHPTSLALNCYDFYYSDYAAGAEIITPDVYPISTNTSYSTVYDTVCNATYGCCGCDDCGIGPAVFSDIAHRLDEFRRRDSLIGWAKIQWFAPQAFGNETFWTRYPTAPELEVMTILAVNHGAKGITMWDYPTTSELFNVTNDMASLFTGKLAPAFLVGTKRYQDLTVSGGEEIDAAAWVDVVSGQVLVSVANLNYENVDGPVTVALPNRLTALSIGEKLWGNSYAWTVGSDGTLRANAGLSGLTTAVFLVSLT</sequence>
<dbReference type="InParanoid" id="A0A423W1G2"/>
<name>A0A423W1G2_9PEZI</name>
<organism evidence="1 2">
    <name type="scientific">Cytospora leucostoma</name>
    <dbReference type="NCBI Taxonomy" id="1230097"/>
    <lineage>
        <taxon>Eukaryota</taxon>
        <taxon>Fungi</taxon>
        <taxon>Dikarya</taxon>
        <taxon>Ascomycota</taxon>
        <taxon>Pezizomycotina</taxon>
        <taxon>Sordariomycetes</taxon>
        <taxon>Sordariomycetidae</taxon>
        <taxon>Diaporthales</taxon>
        <taxon>Cytosporaceae</taxon>
        <taxon>Cytospora</taxon>
    </lineage>
</organism>
<reference evidence="1 2" key="1">
    <citation type="submission" date="2015-09" db="EMBL/GenBank/DDBJ databases">
        <title>Host preference determinants of Valsa canker pathogens revealed by comparative genomics.</title>
        <authorList>
            <person name="Yin Z."/>
            <person name="Huang L."/>
        </authorList>
    </citation>
    <scope>NUCLEOTIDE SEQUENCE [LARGE SCALE GENOMIC DNA]</scope>
    <source>
        <strain evidence="1 2">SXYLt</strain>
    </source>
</reference>
<evidence type="ECO:0008006" key="3">
    <source>
        <dbReference type="Google" id="ProtNLM"/>
    </source>
</evidence>
<dbReference type="STRING" id="1230097.A0A423W1G2"/>
<dbReference type="Proteomes" id="UP000285146">
    <property type="component" value="Unassembled WGS sequence"/>
</dbReference>
<evidence type="ECO:0000313" key="2">
    <source>
        <dbReference type="Proteomes" id="UP000285146"/>
    </source>
</evidence>
<dbReference type="SUPFAM" id="SSF51445">
    <property type="entry name" value="(Trans)glycosidases"/>
    <property type="match status" value="1"/>
</dbReference>
<dbReference type="AlphaFoldDB" id="A0A423W1G2"/>
<proteinExistence type="predicted"/>
<accession>A0A423W1G2</accession>
<keyword evidence="2" id="KW-1185">Reference proteome</keyword>
<dbReference type="Gene3D" id="3.20.20.80">
    <property type="entry name" value="Glycosidases"/>
    <property type="match status" value="1"/>
</dbReference>
<evidence type="ECO:0000313" key="1">
    <source>
        <dbReference type="EMBL" id="ROV97167.1"/>
    </source>
</evidence>